<accession>A0AAV2JL13</accession>
<feature type="compositionally biased region" description="Gly residues" evidence="1">
    <location>
        <begin position="42"/>
        <end position="59"/>
    </location>
</feature>
<reference evidence="2 3" key="1">
    <citation type="submission" date="2024-04" db="EMBL/GenBank/DDBJ databases">
        <authorList>
            <person name="Waldvogel A.-M."/>
            <person name="Schoenle A."/>
        </authorList>
    </citation>
    <scope>NUCLEOTIDE SEQUENCE [LARGE SCALE GENOMIC DNA]</scope>
</reference>
<feature type="region of interest" description="Disordered" evidence="1">
    <location>
        <begin position="13"/>
        <end position="86"/>
    </location>
</feature>
<organism evidence="2 3">
    <name type="scientific">Knipowitschia caucasica</name>
    <name type="common">Caucasian dwarf goby</name>
    <name type="synonym">Pomatoschistus caucasicus</name>
    <dbReference type="NCBI Taxonomy" id="637954"/>
    <lineage>
        <taxon>Eukaryota</taxon>
        <taxon>Metazoa</taxon>
        <taxon>Chordata</taxon>
        <taxon>Craniata</taxon>
        <taxon>Vertebrata</taxon>
        <taxon>Euteleostomi</taxon>
        <taxon>Actinopterygii</taxon>
        <taxon>Neopterygii</taxon>
        <taxon>Teleostei</taxon>
        <taxon>Neoteleostei</taxon>
        <taxon>Acanthomorphata</taxon>
        <taxon>Gobiaria</taxon>
        <taxon>Gobiiformes</taxon>
        <taxon>Gobioidei</taxon>
        <taxon>Gobiidae</taxon>
        <taxon>Gobiinae</taxon>
        <taxon>Knipowitschia</taxon>
    </lineage>
</organism>
<evidence type="ECO:0000256" key="1">
    <source>
        <dbReference type="SAM" id="MobiDB-lite"/>
    </source>
</evidence>
<dbReference type="Proteomes" id="UP001497482">
    <property type="component" value="Chromosome 12"/>
</dbReference>
<dbReference type="EMBL" id="OZ035834">
    <property type="protein sequence ID" value="CAL1576435.1"/>
    <property type="molecule type" value="Genomic_DNA"/>
</dbReference>
<dbReference type="AlphaFoldDB" id="A0AAV2JL13"/>
<protein>
    <submittedName>
        <fullName evidence="2">Uncharacterized protein</fullName>
    </submittedName>
</protein>
<keyword evidence="3" id="KW-1185">Reference proteome</keyword>
<name>A0AAV2JL13_KNICA</name>
<evidence type="ECO:0000313" key="3">
    <source>
        <dbReference type="Proteomes" id="UP001497482"/>
    </source>
</evidence>
<sequence length="86" mass="8652">MTGFPLDTAVRTCSCGGAAPGQSPRRRDSPCERGSGVWVTGASGGPALHGGRVGGGGYGTRDTLRQRSNTMPSTMEAGGCSREGPP</sequence>
<evidence type="ECO:0000313" key="2">
    <source>
        <dbReference type="EMBL" id="CAL1576435.1"/>
    </source>
</evidence>
<gene>
    <name evidence="2" type="ORF">KC01_LOCUS7868</name>
</gene>
<proteinExistence type="predicted"/>